<dbReference type="SUPFAM" id="SSF88723">
    <property type="entry name" value="PIN domain-like"/>
    <property type="match status" value="1"/>
</dbReference>
<dbReference type="KEGG" id="mema:MMAB1_3228"/>
<dbReference type="EMBL" id="LT158599">
    <property type="protein sequence ID" value="CVK34441.1"/>
    <property type="molecule type" value="Genomic_DNA"/>
</dbReference>
<organism evidence="1 2">
    <name type="scientific">Methanoculleus bourgensis</name>
    <dbReference type="NCBI Taxonomy" id="83986"/>
    <lineage>
        <taxon>Archaea</taxon>
        <taxon>Methanobacteriati</taxon>
        <taxon>Methanobacteriota</taxon>
        <taxon>Stenosarchaea group</taxon>
        <taxon>Methanomicrobia</taxon>
        <taxon>Methanomicrobiales</taxon>
        <taxon>Methanomicrobiaceae</taxon>
        <taxon>Methanoculleus</taxon>
    </lineage>
</organism>
<dbReference type="CDD" id="cd18699">
    <property type="entry name" value="PIN_VapC_like"/>
    <property type="match status" value="1"/>
</dbReference>
<dbReference type="OrthoDB" id="60294at2157"/>
<evidence type="ECO:0000313" key="1">
    <source>
        <dbReference type="EMBL" id="CVK34441.1"/>
    </source>
</evidence>
<reference evidence="1 2" key="1">
    <citation type="submission" date="2016-01" db="EMBL/GenBank/DDBJ databases">
        <authorList>
            <person name="Manzoor S."/>
        </authorList>
    </citation>
    <scope>NUCLEOTIDE SEQUENCE [LARGE SCALE GENOMIC DNA]</scope>
    <source>
        <strain evidence="1">Methanoculleus sp MAB1</strain>
    </source>
</reference>
<dbReference type="RefSeq" id="WP_014868328.1">
    <property type="nucleotide sequence ID" value="NZ_LT158599.1"/>
</dbReference>
<evidence type="ECO:0008006" key="3">
    <source>
        <dbReference type="Google" id="ProtNLM"/>
    </source>
</evidence>
<dbReference type="InterPro" id="IPR015947">
    <property type="entry name" value="PUA-like_sf"/>
</dbReference>
<dbReference type="SUPFAM" id="SSF88697">
    <property type="entry name" value="PUA domain-like"/>
    <property type="match status" value="1"/>
</dbReference>
<dbReference type="AlphaFoldDB" id="A0A110BKA8"/>
<evidence type="ECO:0000313" key="2">
    <source>
        <dbReference type="Proteomes" id="UP000069850"/>
    </source>
</evidence>
<dbReference type="Gene3D" id="3.40.630.30">
    <property type="match status" value="1"/>
</dbReference>
<gene>
    <name evidence="1" type="ORF">MMAB1_3228</name>
</gene>
<name>A0A110BKA8_9EURY</name>
<proteinExistence type="predicted"/>
<accession>A0A110BKA8</accession>
<dbReference type="Gene3D" id="3.40.50.1010">
    <property type="entry name" value="5'-nuclease"/>
    <property type="match status" value="1"/>
</dbReference>
<dbReference type="InterPro" id="IPR029060">
    <property type="entry name" value="PIN-like_dom_sf"/>
</dbReference>
<sequence>MRILLDTNIFIDREQDHVLSRELAKLLQTLNKLRAELVIHPLSVSELRRDSNIKRREVNLSKIEAYSHLERPPNPNNDTSFCESIGPAKNSHDDVDNALLYAVYKNAVEFFITEDREIHKKAHTIGVGERVFLISEALYDFNRCLPSREISPTPPALVKDNMHNLDPQDPIFDSLRVDYPGFDEWFIEKAQEGRECYVHRRTDGSLGAILIYKIEDEPIPSIPRLPKKKRLKIATMKVEHVGYKIGELLLKVSIDIALKNNITEIYLTHFTQPKGDRLIDLVSEYGFRKSSILQHENRQEDVYVKSLCARGHDVSSLLPVQISQLYYPSFYDGDSIRKFIIPIRPAFHDLLFTDFPRGRQTKIYEHSGEFGIEGNTIRKAYLTHSRIKKIEPGDIILFYRSADMKAITSIGVVDNFFLDTSDPDDIIRIIGKRSVYSRDAIERSNKPLTIILFRHHFHLPHCVTINELRSANVLSWAPQSITEIDNTEYRWVKQQGGINESYTVH</sequence>
<dbReference type="OMA" id="FYSIKKR"/>
<dbReference type="GeneID" id="31897954"/>
<dbReference type="Proteomes" id="UP000069850">
    <property type="component" value="Chromosome 1"/>
</dbReference>
<protein>
    <recommendedName>
        <fullName evidence="3">N-acetyltransferase domain-containing protein</fullName>
    </recommendedName>
</protein>